<evidence type="ECO:0000256" key="12">
    <source>
        <dbReference type="ARBA" id="ARBA00029356"/>
    </source>
</evidence>
<name>Q8ITP2_BRAFL</name>
<evidence type="ECO:0000256" key="15">
    <source>
        <dbReference type="ARBA" id="ARBA00029534"/>
    </source>
</evidence>
<protein>
    <recommendedName>
        <fullName evidence="15">Caspase-6</fullName>
        <ecNumber evidence="14">3.4.22.59</ecNumber>
    </recommendedName>
</protein>
<keyword evidence="7" id="KW-0378">Hydrolase</keyword>
<evidence type="ECO:0000259" key="19">
    <source>
        <dbReference type="PROSITE" id="PS50208"/>
    </source>
</evidence>
<dbReference type="AlphaFoldDB" id="Q8ITP2"/>
<dbReference type="InterPro" id="IPR015917">
    <property type="entry name" value="Pept_C14A"/>
</dbReference>
<dbReference type="Gene3D" id="3.40.50.1460">
    <property type="match status" value="1"/>
</dbReference>
<dbReference type="EC" id="3.4.22.59" evidence="14"/>
<feature type="compositionally biased region" description="Basic and acidic residues" evidence="17">
    <location>
        <begin position="33"/>
        <end position="42"/>
    </location>
</feature>
<dbReference type="InterPro" id="IPR016129">
    <property type="entry name" value="Caspase_his_AS"/>
</dbReference>
<evidence type="ECO:0000256" key="13">
    <source>
        <dbReference type="ARBA" id="ARBA00029473"/>
    </source>
</evidence>
<evidence type="ECO:0000256" key="14">
    <source>
        <dbReference type="ARBA" id="ARBA00029486"/>
    </source>
</evidence>
<dbReference type="Pfam" id="PF00656">
    <property type="entry name" value="Peptidase_C14"/>
    <property type="match status" value="1"/>
</dbReference>
<evidence type="ECO:0000256" key="10">
    <source>
        <dbReference type="ARBA" id="ARBA00023145"/>
    </source>
</evidence>
<evidence type="ECO:0000313" key="20">
    <source>
        <dbReference type="EMBL" id="AAN45850.1"/>
    </source>
</evidence>
<evidence type="ECO:0000256" key="8">
    <source>
        <dbReference type="ARBA" id="ARBA00022807"/>
    </source>
</evidence>
<dbReference type="PROSITE" id="PS01122">
    <property type="entry name" value="CASPASE_CYS"/>
    <property type="match status" value="1"/>
</dbReference>
<evidence type="ECO:0000256" key="4">
    <source>
        <dbReference type="ARBA" id="ARBA00022490"/>
    </source>
</evidence>
<evidence type="ECO:0000256" key="7">
    <source>
        <dbReference type="ARBA" id="ARBA00022801"/>
    </source>
</evidence>
<dbReference type="InterPro" id="IPR011600">
    <property type="entry name" value="Pept_C14_caspase"/>
</dbReference>
<evidence type="ECO:0000256" key="16">
    <source>
        <dbReference type="RuleBase" id="RU003971"/>
    </source>
</evidence>
<evidence type="ECO:0000256" key="3">
    <source>
        <dbReference type="ARBA" id="ARBA00010134"/>
    </source>
</evidence>
<comment type="subunit">
    <text evidence="13">Heterotetramer that consists of two anti-parallel arranged heterodimers, each one formed by a 18 kDa (Caspase-6 subunit p18) and a 11 kDa (Caspase-6 subunit p11) subunit.</text>
</comment>
<keyword evidence="8" id="KW-0788">Thiol protease</keyword>
<dbReference type="PROSITE" id="PS50207">
    <property type="entry name" value="CASPASE_P10"/>
    <property type="match status" value="1"/>
</dbReference>
<dbReference type="FunFam" id="3.40.50.1460:FF:000001">
    <property type="entry name" value="Caspase-3 preproprotein"/>
    <property type="match status" value="1"/>
</dbReference>
<keyword evidence="11" id="KW-0539">Nucleus</keyword>
<dbReference type="InterPro" id="IPR029030">
    <property type="entry name" value="Caspase-like_dom_sf"/>
</dbReference>
<dbReference type="PANTHER" id="PTHR10454">
    <property type="entry name" value="CASPASE"/>
    <property type="match status" value="1"/>
</dbReference>
<proteinExistence type="evidence at transcript level"/>
<dbReference type="InterPro" id="IPR001309">
    <property type="entry name" value="Pept_C14_p20"/>
</dbReference>
<feature type="domain" description="Caspase family p20" evidence="19">
    <location>
        <begin position="149"/>
        <end position="274"/>
    </location>
</feature>
<dbReference type="GO" id="GO:0005737">
    <property type="term" value="C:cytoplasm"/>
    <property type="evidence" value="ECO:0007669"/>
    <property type="project" value="UniProtKB-SubCell"/>
</dbReference>
<evidence type="ECO:0000256" key="9">
    <source>
        <dbReference type="ARBA" id="ARBA00022813"/>
    </source>
</evidence>
<evidence type="ECO:0000256" key="1">
    <source>
        <dbReference type="ARBA" id="ARBA00004123"/>
    </source>
</evidence>
<dbReference type="PROSITE" id="PS50208">
    <property type="entry name" value="CASPASE_P20"/>
    <property type="match status" value="1"/>
</dbReference>
<evidence type="ECO:0000259" key="18">
    <source>
        <dbReference type="PROSITE" id="PS50207"/>
    </source>
</evidence>
<comment type="similarity">
    <text evidence="3 16">Belongs to the peptidase C14A family.</text>
</comment>
<dbReference type="GO" id="GO:0005634">
    <property type="term" value="C:nucleus"/>
    <property type="evidence" value="ECO:0007669"/>
    <property type="project" value="UniProtKB-SubCell"/>
</dbReference>
<organism evidence="20">
    <name type="scientific">Branchiostoma floridae</name>
    <name type="common">Florida lancelet</name>
    <name type="synonym">Amphioxus</name>
    <dbReference type="NCBI Taxonomy" id="7739"/>
    <lineage>
        <taxon>Eukaryota</taxon>
        <taxon>Metazoa</taxon>
        <taxon>Chordata</taxon>
        <taxon>Cephalochordata</taxon>
        <taxon>Leptocardii</taxon>
        <taxon>Amphioxiformes</taxon>
        <taxon>Branchiostomatidae</taxon>
        <taxon>Branchiostoma</taxon>
    </lineage>
</organism>
<reference evidence="20" key="1">
    <citation type="submission" date="2001-08" db="EMBL/GenBank/DDBJ databases">
        <title>Isolation of AmphiCASP-6, an amphioxus (Branchiostoma floridae) caspase-6 homolog containing a Pyrin prodomain.</title>
        <authorList>
            <person name="Bayascas J.R."/>
            <person name="Yuste V.J."/>
            <person name="Benito E."/>
            <person name="Garcia-Fernandez J."/>
            <person name="Comella J.X."/>
        </authorList>
    </citation>
    <scope>NUCLEOTIDE SEQUENCE</scope>
</reference>
<keyword evidence="4" id="KW-0963">Cytoplasm</keyword>
<accession>Q8ITP2</accession>
<keyword evidence="9" id="KW-0068">Autocatalytic cleavage</keyword>
<dbReference type="SUPFAM" id="SSF52129">
    <property type="entry name" value="Caspase-like"/>
    <property type="match status" value="1"/>
</dbReference>
<keyword evidence="6" id="KW-0053">Apoptosis</keyword>
<evidence type="ECO:0000256" key="5">
    <source>
        <dbReference type="ARBA" id="ARBA00022670"/>
    </source>
</evidence>
<dbReference type="GO" id="GO:0006915">
    <property type="term" value="P:apoptotic process"/>
    <property type="evidence" value="ECO:0007669"/>
    <property type="project" value="UniProtKB-KW"/>
</dbReference>
<dbReference type="InterPro" id="IPR002398">
    <property type="entry name" value="Pept_C14"/>
</dbReference>
<dbReference type="GO" id="GO:0006508">
    <property type="term" value="P:proteolysis"/>
    <property type="evidence" value="ECO:0007669"/>
    <property type="project" value="UniProtKB-KW"/>
</dbReference>
<evidence type="ECO:0000256" key="17">
    <source>
        <dbReference type="SAM" id="MobiDB-lite"/>
    </source>
</evidence>
<comment type="catalytic activity">
    <reaction evidence="12">
        <text>Strict requirement for Asp at position P1 and has a preferred cleavage sequence of Val-Glu-His-Asp-|-.</text>
        <dbReference type="EC" id="3.4.22.59"/>
    </reaction>
</comment>
<feature type="domain" description="Caspase family p10" evidence="18">
    <location>
        <begin position="304"/>
        <end position="398"/>
    </location>
</feature>
<dbReference type="PROSITE" id="PS01121">
    <property type="entry name" value="CASPASE_HIS"/>
    <property type="match status" value="1"/>
</dbReference>
<evidence type="ECO:0000256" key="11">
    <source>
        <dbReference type="ARBA" id="ARBA00023242"/>
    </source>
</evidence>
<feature type="region of interest" description="Disordered" evidence="17">
    <location>
        <begin position="1"/>
        <end position="56"/>
    </location>
</feature>
<dbReference type="SMART" id="SM00115">
    <property type="entry name" value="CASc"/>
    <property type="match status" value="1"/>
</dbReference>
<dbReference type="InterPro" id="IPR033139">
    <property type="entry name" value="Caspase_cys_AS"/>
</dbReference>
<dbReference type="CDD" id="cd00032">
    <property type="entry name" value="CASc"/>
    <property type="match status" value="1"/>
</dbReference>
<dbReference type="EMBL" id="AF412336">
    <property type="protein sequence ID" value="AAN45850.1"/>
    <property type="molecule type" value="mRNA"/>
</dbReference>
<evidence type="ECO:0000256" key="6">
    <source>
        <dbReference type="ARBA" id="ARBA00022703"/>
    </source>
</evidence>
<keyword evidence="10" id="KW-0865">Zymogen</keyword>
<comment type="subcellular location">
    <subcellularLocation>
        <location evidence="2">Cytoplasm</location>
    </subcellularLocation>
    <subcellularLocation>
        <location evidence="1">Nucleus</location>
    </subcellularLocation>
</comment>
<dbReference type="PRINTS" id="PR00376">
    <property type="entry name" value="IL1BCENZYME"/>
</dbReference>
<dbReference type="InterPro" id="IPR002138">
    <property type="entry name" value="Pept_C14_p10"/>
</dbReference>
<dbReference type="PANTHER" id="PTHR10454:SF206">
    <property type="entry name" value="CASPASE-6"/>
    <property type="match status" value="1"/>
</dbReference>
<evidence type="ECO:0000256" key="2">
    <source>
        <dbReference type="ARBA" id="ARBA00004496"/>
    </source>
</evidence>
<keyword evidence="5" id="KW-0645">Protease</keyword>
<dbReference type="GO" id="GO:0004197">
    <property type="term" value="F:cysteine-type endopeptidase activity"/>
    <property type="evidence" value="ECO:0007669"/>
    <property type="project" value="InterPro"/>
</dbReference>
<sequence>MSEEEPVNKRHKGDGDSALAGAVEGMLRGPVIRMDRERRQEAPRVGPDHVPTGDGNSALAAAVEGMLRGPTVQLEEQRRVEAPVVGPRGIPPKEVCLGPGHAEKVVTDSSQEQGQDEPDAPIYSIAVRRAPPQAELLQDLPSYNMNHPQRGLCLVFDNEEFHWTTKMNRRRGSHVDAGNLKVMFEGLGFSVEVLKDKEITEIRQILHSAALKYDHSQSDCFVCVFLSHGEDGMIYGYNGTVPIKELTDMFRADRCTSLKGKPKLFFIQACRGAKHEIPVEPLDEPDGLEGSGEAEPMDMVDAGVRPTLPAGADFLMAYSVSEGFYSHRDTVNGSWYVQDLCAALKQHGTNMEVHQILALVNRMVSCREVERTTDQRSLGMKQMPCFLSMLTKRLVFTPKN</sequence>